<gene>
    <name evidence="3" type="ORF">DZF93_09995</name>
</gene>
<dbReference type="Pfam" id="PF01128">
    <property type="entry name" value="IspD"/>
    <property type="match status" value="1"/>
</dbReference>
<proteinExistence type="predicted"/>
<accession>A0A399RJB6</accession>
<dbReference type="Proteomes" id="UP000266634">
    <property type="component" value="Unassembled WGS sequence"/>
</dbReference>
<dbReference type="AlphaFoldDB" id="A0A399RJB6"/>
<keyword evidence="1 3" id="KW-0808">Transferase</keyword>
<dbReference type="InterPro" id="IPR029044">
    <property type="entry name" value="Nucleotide-diphossugar_trans"/>
</dbReference>
<protein>
    <submittedName>
        <fullName evidence="3">Bifunctional 2-C-methyl-D-erythritol 4-phosphate cytidylyltransferase/2-C-methyl-D-erythritol 2,4-cyclodiphosphate synthase</fullName>
    </submittedName>
</protein>
<feature type="non-terminal residue" evidence="3">
    <location>
        <position position="107"/>
    </location>
</feature>
<evidence type="ECO:0000256" key="1">
    <source>
        <dbReference type="ARBA" id="ARBA00022679"/>
    </source>
</evidence>
<comment type="caution">
    <text evidence="3">The sequence shown here is derived from an EMBL/GenBank/DDBJ whole genome shotgun (WGS) entry which is preliminary data.</text>
</comment>
<keyword evidence="2 3" id="KW-0548">Nucleotidyltransferase</keyword>
<evidence type="ECO:0000313" key="3">
    <source>
        <dbReference type="EMBL" id="RIJ29922.1"/>
    </source>
</evidence>
<dbReference type="Gene3D" id="3.90.550.10">
    <property type="entry name" value="Spore Coat Polysaccharide Biosynthesis Protein SpsA, Chain A"/>
    <property type="match status" value="1"/>
</dbReference>
<evidence type="ECO:0000313" key="4">
    <source>
        <dbReference type="Proteomes" id="UP000266634"/>
    </source>
</evidence>
<reference evidence="3 4" key="1">
    <citation type="submission" date="2018-08" db="EMBL/GenBank/DDBJ databases">
        <title>Genome Sequence of Clavibacter michiganensis Subspecies type strains, and the Atypical Peach-Colored Strains Isolated from Tomato.</title>
        <authorList>
            <person name="Osdaghi E."/>
            <person name="Portier P."/>
            <person name="Briand M."/>
            <person name="Jacques M.-A."/>
        </authorList>
    </citation>
    <scope>NUCLEOTIDE SEQUENCE [LARGE SCALE GENOMIC DNA]</scope>
    <source>
        <strain evidence="3 4">CFBP 6488</strain>
    </source>
</reference>
<sequence length="107" mass="10214">MSHDPVVPSASAIEDGASDGPRLGVVVVAAGSGTRLGAGIPKALVEVGGATLLARSLSSVLGLAEEAHVVVVAPETHLAETTAVVDAVAGAARGSVAVVVGGATRQG</sequence>
<dbReference type="InterPro" id="IPR034683">
    <property type="entry name" value="IspD/TarI"/>
</dbReference>
<name>A0A399RJB6_9MICO</name>
<evidence type="ECO:0000256" key="2">
    <source>
        <dbReference type="ARBA" id="ARBA00022695"/>
    </source>
</evidence>
<dbReference type="SUPFAM" id="SSF53448">
    <property type="entry name" value="Nucleotide-diphospho-sugar transferases"/>
    <property type="match status" value="1"/>
</dbReference>
<dbReference type="GO" id="GO:0070567">
    <property type="term" value="F:cytidylyltransferase activity"/>
    <property type="evidence" value="ECO:0007669"/>
    <property type="project" value="InterPro"/>
</dbReference>
<dbReference type="EMBL" id="QWEA01000377">
    <property type="protein sequence ID" value="RIJ29922.1"/>
    <property type="molecule type" value="Genomic_DNA"/>
</dbReference>
<organism evidence="3 4">
    <name type="scientific">Clavibacter michiganensis subsp. insidiosus</name>
    <dbReference type="NCBI Taxonomy" id="33014"/>
    <lineage>
        <taxon>Bacteria</taxon>
        <taxon>Bacillati</taxon>
        <taxon>Actinomycetota</taxon>
        <taxon>Actinomycetes</taxon>
        <taxon>Micrococcales</taxon>
        <taxon>Microbacteriaceae</taxon>
        <taxon>Clavibacter</taxon>
    </lineage>
</organism>